<dbReference type="OrthoDB" id="3618747at2"/>
<evidence type="ECO:0000313" key="1">
    <source>
        <dbReference type="EMBL" id="KDN21941.1"/>
    </source>
</evidence>
<dbReference type="Gene3D" id="3.40.630.30">
    <property type="match status" value="1"/>
</dbReference>
<dbReference type="RefSeq" id="WP_051735888.1">
    <property type="nucleotide sequence ID" value="NZ_JMQI01000024.1"/>
</dbReference>
<name>A0A066U397_9PSEU</name>
<evidence type="ECO:0000313" key="2">
    <source>
        <dbReference type="Proteomes" id="UP000027345"/>
    </source>
</evidence>
<dbReference type="AlphaFoldDB" id="A0A066U397"/>
<protein>
    <recommendedName>
        <fullName evidence="3">GNAT family acetyltransferase</fullName>
    </recommendedName>
</protein>
<accession>A0A066U397</accession>
<evidence type="ECO:0008006" key="3">
    <source>
        <dbReference type="Google" id="ProtNLM"/>
    </source>
</evidence>
<dbReference type="eggNOG" id="ENOG50328DI">
    <property type="taxonomic scope" value="Bacteria"/>
</dbReference>
<gene>
    <name evidence="1" type="ORF">DV20_11160</name>
</gene>
<dbReference type="EMBL" id="JMQI01000024">
    <property type="protein sequence ID" value="KDN21941.1"/>
    <property type="molecule type" value="Genomic_DNA"/>
</dbReference>
<dbReference type="Proteomes" id="UP000027345">
    <property type="component" value="Unassembled WGS sequence"/>
</dbReference>
<keyword evidence="2" id="KW-1185">Reference proteome</keyword>
<proteinExistence type="predicted"/>
<organism evidence="1 2">
    <name type="scientific">Amycolatopsis rifamycinica</name>
    <dbReference type="NCBI Taxonomy" id="287986"/>
    <lineage>
        <taxon>Bacteria</taxon>
        <taxon>Bacillati</taxon>
        <taxon>Actinomycetota</taxon>
        <taxon>Actinomycetes</taxon>
        <taxon>Pseudonocardiales</taxon>
        <taxon>Pseudonocardiaceae</taxon>
        <taxon>Amycolatopsis</taxon>
    </lineage>
</organism>
<reference evidence="1 2" key="1">
    <citation type="submission" date="2014-05" db="EMBL/GenBank/DDBJ databases">
        <title>Draft genome sequence of Amycolatopsis rifamycinica DSM 46095.</title>
        <authorList>
            <person name="Lal R."/>
            <person name="Saxena A."/>
            <person name="Kumari R."/>
            <person name="Mukherjee U."/>
            <person name="Singh P."/>
            <person name="Sangwan N."/>
            <person name="Mahato N.K."/>
        </authorList>
    </citation>
    <scope>NUCLEOTIDE SEQUENCE [LARGE SCALE GENOMIC DNA]</scope>
    <source>
        <strain evidence="1 2">DSM 46095</strain>
    </source>
</reference>
<dbReference type="STRING" id="287986.DV20_11160"/>
<sequence>MKLRGYRGTDHPLLSGPWLAGELLGLPLEDWPALAGPVEVPPPTGDDEELCVTDGAFVRYTAIDWVHRRARVEIGVHPGLSDVDELLAAAVTHGFAGLNLRRLHGWVTPAARPGSAALAAAGFRCEAVVPAATWFDGAPAAREIWGTIRHD</sequence>
<comment type="caution">
    <text evidence="1">The sequence shown here is derived from an EMBL/GenBank/DDBJ whole genome shotgun (WGS) entry which is preliminary data.</text>
</comment>